<sequence length="229" mass="26155">MKYFAFTLAEVLITLGIIGIVAAMTLPAIIQKHRNQVVEAKLKKFYTTMNQAVRMAEVEYGDMRYWWEDLSGATFEEGKPVPGSSEAEKWFNKYLGKHLKIVRQEILAASGSFIVYFADGGALKQMNNGTTRDWVYYPNPNKCEINLTAVNRKGVIGTCGFSFQFKPDANSGTFKRIYQKGFEPWVYNWDGKEETLKDGCYSGSDLNFCTEIIRANNWTVPKDYPYKVH</sequence>
<comment type="caution">
    <text evidence="2">The sequence shown here is derived from an EMBL/GenBank/DDBJ whole genome shotgun (WGS) entry which is preliminary data.</text>
</comment>
<evidence type="ECO:0000259" key="1">
    <source>
        <dbReference type="Pfam" id="PF20318"/>
    </source>
</evidence>
<evidence type="ECO:0000313" key="2">
    <source>
        <dbReference type="EMBL" id="HIS36646.1"/>
    </source>
</evidence>
<organism evidence="2 3">
    <name type="scientific">Candidatus Scatousia excrementigallinarum</name>
    <dbReference type="NCBI Taxonomy" id="2840935"/>
    <lineage>
        <taxon>Bacteria</taxon>
        <taxon>Candidatus Scatousia</taxon>
    </lineage>
</organism>
<dbReference type="AlphaFoldDB" id="A0A9D1EZM4"/>
<feature type="domain" description="DUF6613" evidence="1">
    <location>
        <begin position="28"/>
        <end position="228"/>
    </location>
</feature>
<reference evidence="2" key="1">
    <citation type="submission" date="2020-10" db="EMBL/GenBank/DDBJ databases">
        <authorList>
            <person name="Gilroy R."/>
        </authorList>
    </citation>
    <scope>NUCLEOTIDE SEQUENCE</scope>
    <source>
        <strain evidence="2">6276</strain>
    </source>
</reference>
<name>A0A9D1EZM4_9BACT</name>
<dbReference type="Pfam" id="PF20318">
    <property type="entry name" value="DUF6613"/>
    <property type="match status" value="1"/>
</dbReference>
<dbReference type="SUPFAM" id="SSF54523">
    <property type="entry name" value="Pili subunits"/>
    <property type="match status" value="1"/>
</dbReference>
<proteinExistence type="predicted"/>
<dbReference type="Proteomes" id="UP000823928">
    <property type="component" value="Unassembled WGS sequence"/>
</dbReference>
<evidence type="ECO:0000313" key="3">
    <source>
        <dbReference type="Proteomes" id="UP000823928"/>
    </source>
</evidence>
<dbReference type="EMBL" id="DVIU01000165">
    <property type="protein sequence ID" value="HIS36646.1"/>
    <property type="molecule type" value="Genomic_DNA"/>
</dbReference>
<reference evidence="2" key="2">
    <citation type="journal article" date="2021" name="PeerJ">
        <title>Extensive microbial diversity within the chicken gut microbiome revealed by metagenomics and culture.</title>
        <authorList>
            <person name="Gilroy R."/>
            <person name="Ravi A."/>
            <person name="Getino M."/>
            <person name="Pursley I."/>
            <person name="Horton D.L."/>
            <person name="Alikhan N.F."/>
            <person name="Baker D."/>
            <person name="Gharbi K."/>
            <person name="Hall N."/>
            <person name="Watson M."/>
            <person name="Adriaenssens E.M."/>
            <person name="Foster-Nyarko E."/>
            <person name="Jarju S."/>
            <person name="Secka A."/>
            <person name="Antonio M."/>
            <person name="Oren A."/>
            <person name="Chaudhuri R.R."/>
            <person name="La Ragione R."/>
            <person name="Hildebrand F."/>
            <person name="Pallen M.J."/>
        </authorList>
    </citation>
    <scope>NUCLEOTIDE SEQUENCE</scope>
    <source>
        <strain evidence="2">6276</strain>
    </source>
</reference>
<gene>
    <name evidence="2" type="ORF">IAC10_08470</name>
</gene>
<accession>A0A9D1EZM4</accession>
<dbReference type="Gene3D" id="3.30.700.10">
    <property type="entry name" value="Glycoprotein, Type 4 Pilin"/>
    <property type="match status" value="1"/>
</dbReference>
<protein>
    <submittedName>
        <fullName evidence="2">Type II secretion system protein</fullName>
    </submittedName>
</protein>
<dbReference type="InterPro" id="IPR045584">
    <property type="entry name" value="Pilin-like"/>
</dbReference>
<dbReference type="InterPro" id="IPR046721">
    <property type="entry name" value="DUF6613"/>
</dbReference>